<dbReference type="InterPro" id="IPR041268">
    <property type="entry name" value="HU-CCDC81_bac_2"/>
</dbReference>
<dbReference type="InterPro" id="IPR040495">
    <property type="entry name" value="HU-CCDC81_bac_1"/>
</dbReference>
<dbReference type="Pfam" id="PF18175">
    <property type="entry name" value="HU-CCDC81_bac_2"/>
    <property type="match status" value="1"/>
</dbReference>
<dbReference type="Pfam" id="PF05036">
    <property type="entry name" value="SPOR"/>
    <property type="match status" value="1"/>
</dbReference>
<feature type="domain" description="SPOR" evidence="1">
    <location>
        <begin position="249"/>
        <end position="328"/>
    </location>
</feature>
<protein>
    <submittedName>
        <fullName evidence="2">SPOR domain-containing protein</fullName>
    </submittedName>
</protein>
<dbReference type="EMBL" id="DXFB01000158">
    <property type="protein sequence ID" value="HIX45781.1"/>
    <property type="molecule type" value="Genomic_DNA"/>
</dbReference>
<reference evidence="2" key="1">
    <citation type="journal article" date="2021" name="PeerJ">
        <title>Extensive microbial diversity within the chicken gut microbiome revealed by metagenomics and culture.</title>
        <authorList>
            <person name="Gilroy R."/>
            <person name="Ravi A."/>
            <person name="Getino M."/>
            <person name="Pursley I."/>
            <person name="Horton D.L."/>
            <person name="Alikhan N.F."/>
            <person name="Baker D."/>
            <person name="Gharbi K."/>
            <person name="Hall N."/>
            <person name="Watson M."/>
            <person name="Adriaenssens E.M."/>
            <person name="Foster-Nyarko E."/>
            <person name="Jarju S."/>
            <person name="Secka A."/>
            <person name="Antonio M."/>
            <person name="Oren A."/>
            <person name="Chaudhuri R.R."/>
            <person name="La Ragione R."/>
            <person name="Hildebrand F."/>
            <person name="Pallen M.J."/>
        </authorList>
    </citation>
    <scope>NUCLEOTIDE SEQUENCE</scope>
    <source>
        <strain evidence="2">ChiHjej12B11-16260</strain>
    </source>
</reference>
<name>A0A9D1VS01_9BACT</name>
<accession>A0A9D1VS01</accession>
<comment type="caution">
    <text evidence="2">The sequence shown here is derived from an EMBL/GenBank/DDBJ whole genome shotgun (WGS) entry which is preliminary data.</text>
</comment>
<dbReference type="InterPro" id="IPR036680">
    <property type="entry name" value="SPOR-like_sf"/>
</dbReference>
<sequence length="330" mass="35302">MKSMVQHIEYLLTRHDCVVVPGWGAWIVQSVSAVVAGNAAPLPPRRWLSFNASLSHNDGMLAHSLMRAEGCGYDEAMAQIAAEVSSWRVALQDGRCVELGNIGSFSTEEGLLLFKESPRSVVNASLAMLPPVALTPLAEMPQEEADDVPSGWQPVQEPSLARRVFAAVASVAAIVVLLLFISTPIDNYPTQNDYASIVAAELFAASSQTQAVTAEAAPVPESGVETPAVAVAVADELPAKREPAPEVAMDVVPRYILVVGSLPSYALAEKQIGQFRASGVTDPLYIYDNGGKSRLYIAGYATLAEAQQHLEAVQRDAASPYEGVWICRTR</sequence>
<dbReference type="InterPro" id="IPR007730">
    <property type="entry name" value="SPOR-like_dom"/>
</dbReference>
<evidence type="ECO:0000313" key="3">
    <source>
        <dbReference type="Proteomes" id="UP000824246"/>
    </source>
</evidence>
<proteinExistence type="predicted"/>
<evidence type="ECO:0000259" key="1">
    <source>
        <dbReference type="PROSITE" id="PS51724"/>
    </source>
</evidence>
<dbReference type="PROSITE" id="PS51724">
    <property type="entry name" value="SPOR"/>
    <property type="match status" value="1"/>
</dbReference>
<organism evidence="2 3">
    <name type="scientific">Candidatus Barnesiella excrementipullorum</name>
    <dbReference type="NCBI Taxonomy" id="2838479"/>
    <lineage>
        <taxon>Bacteria</taxon>
        <taxon>Pseudomonadati</taxon>
        <taxon>Bacteroidota</taxon>
        <taxon>Bacteroidia</taxon>
        <taxon>Bacteroidales</taxon>
        <taxon>Barnesiellaceae</taxon>
        <taxon>Barnesiella</taxon>
    </lineage>
</organism>
<reference evidence="2" key="2">
    <citation type="submission" date="2021-04" db="EMBL/GenBank/DDBJ databases">
        <authorList>
            <person name="Gilroy R."/>
        </authorList>
    </citation>
    <scope>NUCLEOTIDE SEQUENCE</scope>
    <source>
        <strain evidence="2">ChiHjej12B11-16260</strain>
    </source>
</reference>
<dbReference type="GO" id="GO:0042834">
    <property type="term" value="F:peptidoglycan binding"/>
    <property type="evidence" value="ECO:0007669"/>
    <property type="project" value="InterPro"/>
</dbReference>
<dbReference type="Proteomes" id="UP000824246">
    <property type="component" value="Unassembled WGS sequence"/>
</dbReference>
<dbReference type="AlphaFoldDB" id="A0A9D1VS01"/>
<dbReference type="Pfam" id="PF18174">
    <property type="entry name" value="HU-CCDC81_bac_1"/>
    <property type="match status" value="1"/>
</dbReference>
<dbReference type="SUPFAM" id="SSF110997">
    <property type="entry name" value="Sporulation related repeat"/>
    <property type="match status" value="1"/>
</dbReference>
<evidence type="ECO:0000313" key="2">
    <source>
        <dbReference type="EMBL" id="HIX45781.1"/>
    </source>
</evidence>
<gene>
    <name evidence="2" type="ORF">H9982_06130</name>
</gene>